<organism evidence="2 3">
    <name type="scientific">Corynebacterium marinum</name>
    <dbReference type="NCBI Taxonomy" id="349751"/>
    <lineage>
        <taxon>Bacteria</taxon>
        <taxon>Bacillati</taxon>
        <taxon>Actinomycetota</taxon>
        <taxon>Actinomycetes</taxon>
        <taxon>Mycobacteriales</taxon>
        <taxon>Corynebacteriaceae</taxon>
        <taxon>Corynebacterium</taxon>
    </lineage>
</organism>
<evidence type="ECO:0000256" key="1">
    <source>
        <dbReference type="SAM" id="Phobius"/>
    </source>
</evidence>
<dbReference type="EMBL" id="JAAYYP010000392">
    <property type="protein sequence ID" value="NLF91824.1"/>
    <property type="molecule type" value="Genomic_DNA"/>
</dbReference>
<name>A0A847HEV1_9CORY</name>
<reference evidence="2 3" key="1">
    <citation type="journal article" date="2020" name="Biotechnol. Biofuels">
        <title>New insights from the biogas microbiome by comprehensive genome-resolved metagenomics of nearly 1600 species originating from multiple anaerobic digesters.</title>
        <authorList>
            <person name="Campanaro S."/>
            <person name="Treu L."/>
            <person name="Rodriguez-R L.M."/>
            <person name="Kovalovszki A."/>
            <person name="Ziels R.M."/>
            <person name="Maus I."/>
            <person name="Zhu X."/>
            <person name="Kougias P.G."/>
            <person name="Basile A."/>
            <person name="Luo G."/>
            <person name="Schluter A."/>
            <person name="Konstantinidis K.T."/>
            <person name="Angelidaki I."/>
        </authorList>
    </citation>
    <scope>NUCLEOTIDE SEQUENCE [LARGE SCALE GENOMIC DNA]</scope>
    <source>
        <strain evidence="2">AS06rmzACSIP_235</strain>
    </source>
</reference>
<evidence type="ECO:0000313" key="2">
    <source>
        <dbReference type="EMBL" id="NLF91824.1"/>
    </source>
</evidence>
<evidence type="ECO:0000313" key="3">
    <source>
        <dbReference type="Proteomes" id="UP000523614"/>
    </source>
</evidence>
<keyword evidence="1" id="KW-0812">Transmembrane</keyword>
<comment type="caution">
    <text evidence="2">The sequence shown here is derived from an EMBL/GenBank/DDBJ whole genome shotgun (WGS) entry which is preliminary data.</text>
</comment>
<keyword evidence="1" id="KW-0472">Membrane</keyword>
<proteinExistence type="predicted"/>
<gene>
    <name evidence="2" type="ORF">GX570_10840</name>
</gene>
<dbReference type="Proteomes" id="UP000523614">
    <property type="component" value="Unassembled WGS sequence"/>
</dbReference>
<feature type="transmembrane region" description="Helical" evidence="1">
    <location>
        <begin position="44"/>
        <end position="67"/>
    </location>
</feature>
<feature type="transmembrane region" description="Helical" evidence="1">
    <location>
        <begin position="17"/>
        <end position="37"/>
    </location>
</feature>
<dbReference type="AlphaFoldDB" id="A0A847HEV1"/>
<accession>A0A847HEV1</accession>
<keyword evidence="1" id="KW-1133">Transmembrane helix</keyword>
<sequence>MDMVLASESSGLGGSQWLIWGLFLVAGLLVGGVYSAYKNGSKAATLIMAVVAAVAVLTAVLMLLGVIGDSVGAGEV</sequence>
<protein>
    <submittedName>
        <fullName evidence="2">Uncharacterized protein</fullName>
    </submittedName>
</protein>